<gene>
    <name evidence="1" type="ORF">Glove_355g57</name>
</gene>
<protein>
    <submittedName>
        <fullName evidence="1">Uncharacterized protein</fullName>
    </submittedName>
</protein>
<dbReference type="AlphaFoldDB" id="A0A397HFF0"/>
<dbReference type="Proteomes" id="UP000266861">
    <property type="component" value="Unassembled WGS sequence"/>
</dbReference>
<organism evidence="1 2">
    <name type="scientific">Diversispora epigaea</name>
    <dbReference type="NCBI Taxonomy" id="1348612"/>
    <lineage>
        <taxon>Eukaryota</taxon>
        <taxon>Fungi</taxon>
        <taxon>Fungi incertae sedis</taxon>
        <taxon>Mucoromycota</taxon>
        <taxon>Glomeromycotina</taxon>
        <taxon>Glomeromycetes</taxon>
        <taxon>Diversisporales</taxon>
        <taxon>Diversisporaceae</taxon>
        <taxon>Diversispora</taxon>
    </lineage>
</organism>
<proteinExistence type="predicted"/>
<keyword evidence="2" id="KW-1185">Reference proteome</keyword>
<evidence type="ECO:0000313" key="1">
    <source>
        <dbReference type="EMBL" id="RHZ60316.1"/>
    </source>
</evidence>
<dbReference type="EMBL" id="PQFF01000324">
    <property type="protein sequence ID" value="RHZ60316.1"/>
    <property type="molecule type" value="Genomic_DNA"/>
</dbReference>
<sequence>MTKKVKNLLGRFFLEGNSLRPNLEPVIDDLTGAIINNGVNEAVIGARNKYFTELEKASSDACN</sequence>
<evidence type="ECO:0000313" key="2">
    <source>
        <dbReference type="Proteomes" id="UP000266861"/>
    </source>
</evidence>
<name>A0A397HFF0_9GLOM</name>
<reference evidence="1 2" key="1">
    <citation type="submission" date="2018-08" db="EMBL/GenBank/DDBJ databases">
        <title>Genome and evolution of the arbuscular mycorrhizal fungus Diversispora epigaea (formerly Glomus versiforme) and its bacterial endosymbionts.</title>
        <authorList>
            <person name="Sun X."/>
            <person name="Fei Z."/>
            <person name="Harrison M."/>
        </authorList>
    </citation>
    <scope>NUCLEOTIDE SEQUENCE [LARGE SCALE GENOMIC DNA]</scope>
    <source>
        <strain evidence="1 2">IT104</strain>
    </source>
</reference>
<comment type="caution">
    <text evidence="1">The sequence shown here is derived from an EMBL/GenBank/DDBJ whole genome shotgun (WGS) entry which is preliminary data.</text>
</comment>
<accession>A0A397HFF0</accession>